<evidence type="ECO:0000313" key="2">
    <source>
        <dbReference type="EMBL" id="JAS68291.1"/>
    </source>
</evidence>
<feature type="chain" id="PRO_5008583971" evidence="1">
    <location>
        <begin position="25"/>
        <end position="161"/>
    </location>
</feature>
<dbReference type="AlphaFoldDB" id="A0A1B6H0W9"/>
<proteinExistence type="predicted"/>
<reference evidence="2" key="1">
    <citation type="submission" date="2015-11" db="EMBL/GenBank/DDBJ databases">
        <title>De novo transcriptome assembly of four potential Pierce s Disease insect vectors from Arizona vineyards.</title>
        <authorList>
            <person name="Tassone E.E."/>
        </authorList>
    </citation>
    <scope>NUCLEOTIDE SEQUENCE</scope>
</reference>
<keyword evidence="1" id="KW-0732">Signal</keyword>
<gene>
    <name evidence="2" type="ORF">g.4399</name>
</gene>
<feature type="non-terminal residue" evidence="2">
    <location>
        <position position="161"/>
    </location>
</feature>
<organism evidence="2">
    <name type="scientific">Cuerna arida</name>
    <dbReference type="NCBI Taxonomy" id="1464854"/>
    <lineage>
        <taxon>Eukaryota</taxon>
        <taxon>Metazoa</taxon>
        <taxon>Ecdysozoa</taxon>
        <taxon>Arthropoda</taxon>
        <taxon>Hexapoda</taxon>
        <taxon>Insecta</taxon>
        <taxon>Pterygota</taxon>
        <taxon>Neoptera</taxon>
        <taxon>Paraneoptera</taxon>
        <taxon>Hemiptera</taxon>
        <taxon>Auchenorrhyncha</taxon>
        <taxon>Membracoidea</taxon>
        <taxon>Cicadellidae</taxon>
        <taxon>Cicadellinae</taxon>
        <taxon>Proconiini</taxon>
        <taxon>Cuerna</taxon>
    </lineage>
</organism>
<name>A0A1B6H0W9_9HEMI</name>
<protein>
    <submittedName>
        <fullName evidence="2">Uncharacterized protein</fullName>
    </submittedName>
</protein>
<evidence type="ECO:0000256" key="1">
    <source>
        <dbReference type="SAM" id="SignalP"/>
    </source>
</evidence>
<dbReference type="EMBL" id="GECZ01001478">
    <property type="protein sequence ID" value="JAS68291.1"/>
    <property type="molecule type" value="Transcribed_RNA"/>
</dbReference>
<sequence length="161" mass="18832">MVESGYHFFKITLIVFLSQSFSSARNEGHDLVNLDKKIYYIIMRPSKDKGGRKLLQYMETFLQILVNLEEKVRSCVYSARNAVQYILKKIPQGPLFVVPPVDPDLCLEVFGWSADNLTQFFHFINRTTFLWPTFEYEARTFLSANLSSNKYKMSNFIMMLT</sequence>
<accession>A0A1B6H0W9</accession>
<feature type="signal peptide" evidence="1">
    <location>
        <begin position="1"/>
        <end position="24"/>
    </location>
</feature>